<accession>A0AAW8NFU8</accession>
<dbReference type="InterPro" id="IPR050492">
    <property type="entry name" value="Bact_metal-bind_prot9"/>
</dbReference>
<evidence type="ECO:0000256" key="4">
    <source>
        <dbReference type="ARBA" id="ARBA00022729"/>
    </source>
</evidence>
<gene>
    <name evidence="7" type="ORF">J2X12_003800</name>
</gene>
<dbReference type="Gene3D" id="3.40.50.1980">
    <property type="entry name" value="Nitrogenase molybdenum iron protein domain"/>
    <property type="match status" value="2"/>
</dbReference>
<dbReference type="InterPro" id="IPR006129">
    <property type="entry name" value="AdhesinB"/>
</dbReference>
<dbReference type="EMBL" id="JAVDWN010000018">
    <property type="protein sequence ID" value="MDR7165746.1"/>
    <property type="molecule type" value="Genomic_DNA"/>
</dbReference>
<dbReference type="RefSeq" id="WP_310258418.1">
    <property type="nucleotide sequence ID" value="NZ_JAVDWN010000018.1"/>
</dbReference>
<dbReference type="GO" id="GO:0030313">
    <property type="term" value="C:cell envelope"/>
    <property type="evidence" value="ECO:0007669"/>
    <property type="project" value="UniProtKB-SubCell"/>
</dbReference>
<evidence type="ECO:0000256" key="2">
    <source>
        <dbReference type="ARBA" id="ARBA00022448"/>
    </source>
</evidence>
<dbReference type="PROSITE" id="PS51257">
    <property type="entry name" value="PROKAR_LIPOPROTEIN"/>
    <property type="match status" value="1"/>
</dbReference>
<dbReference type="GO" id="GO:0030001">
    <property type="term" value="P:metal ion transport"/>
    <property type="evidence" value="ECO:0007669"/>
    <property type="project" value="InterPro"/>
</dbReference>
<evidence type="ECO:0000313" key="8">
    <source>
        <dbReference type="Proteomes" id="UP001262032"/>
    </source>
</evidence>
<dbReference type="PANTHER" id="PTHR42953">
    <property type="entry name" value="HIGH-AFFINITY ZINC UPTAKE SYSTEM PROTEIN ZNUA-RELATED"/>
    <property type="match status" value="1"/>
</dbReference>
<feature type="chain" id="PRO_5043801821" evidence="6">
    <location>
        <begin position="26"/>
        <end position="319"/>
    </location>
</feature>
<dbReference type="InterPro" id="IPR006127">
    <property type="entry name" value="ZnuA-like"/>
</dbReference>
<dbReference type="PANTHER" id="PTHR42953:SF1">
    <property type="entry name" value="METAL-BINDING PROTEIN HI_0362-RELATED"/>
    <property type="match status" value="1"/>
</dbReference>
<comment type="subcellular location">
    <subcellularLocation>
        <location evidence="1">Cell envelope</location>
    </subcellularLocation>
</comment>
<keyword evidence="2 5" id="KW-0813">Transport</keyword>
<dbReference type="GO" id="GO:0007155">
    <property type="term" value="P:cell adhesion"/>
    <property type="evidence" value="ECO:0007669"/>
    <property type="project" value="InterPro"/>
</dbReference>
<evidence type="ECO:0000256" key="1">
    <source>
        <dbReference type="ARBA" id="ARBA00004196"/>
    </source>
</evidence>
<feature type="signal peptide" evidence="6">
    <location>
        <begin position="1"/>
        <end position="25"/>
    </location>
</feature>
<evidence type="ECO:0000256" key="3">
    <source>
        <dbReference type="ARBA" id="ARBA00022723"/>
    </source>
</evidence>
<dbReference type="PRINTS" id="PR00690">
    <property type="entry name" value="ADHESNFAMILY"/>
</dbReference>
<comment type="similarity">
    <text evidence="5">Belongs to the bacterial solute-binding protein 9 family.</text>
</comment>
<dbReference type="SUPFAM" id="SSF53807">
    <property type="entry name" value="Helical backbone' metal receptor"/>
    <property type="match status" value="1"/>
</dbReference>
<proteinExistence type="inferred from homology"/>
<organism evidence="7 8">
    <name type="scientific">Pseudarthrobacter oxydans</name>
    <name type="common">Arthrobacter oxydans</name>
    <dbReference type="NCBI Taxonomy" id="1671"/>
    <lineage>
        <taxon>Bacteria</taxon>
        <taxon>Bacillati</taxon>
        <taxon>Actinomycetota</taxon>
        <taxon>Actinomycetes</taxon>
        <taxon>Micrococcales</taxon>
        <taxon>Micrococcaceae</taxon>
        <taxon>Pseudarthrobacter</taxon>
    </lineage>
</organism>
<dbReference type="GO" id="GO:0046872">
    <property type="term" value="F:metal ion binding"/>
    <property type="evidence" value="ECO:0007669"/>
    <property type="project" value="UniProtKB-KW"/>
</dbReference>
<dbReference type="InterPro" id="IPR006128">
    <property type="entry name" value="Lipoprotein_PsaA-like"/>
</dbReference>
<keyword evidence="4 6" id="KW-0732">Signal</keyword>
<evidence type="ECO:0000313" key="7">
    <source>
        <dbReference type="EMBL" id="MDR7165746.1"/>
    </source>
</evidence>
<reference evidence="7" key="1">
    <citation type="submission" date="2023-07" db="EMBL/GenBank/DDBJ databases">
        <title>Sorghum-associated microbial communities from plants grown in Nebraska, USA.</title>
        <authorList>
            <person name="Schachtman D."/>
        </authorList>
    </citation>
    <scope>NUCLEOTIDE SEQUENCE</scope>
    <source>
        <strain evidence="7">BE261</strain>
    </source>
</reference>
<dbReference type="AlphaFoldDB" id="A0AAW8NFU8"/>
<dbReference type="Proteomes" id="UP001262032">
    <property type="component" value="Unassembled WGS sequence"/>
</dbReference>
<evidence type="ECO:0000256" key="5">
    <source>
        <dbReference type="RuleBase" id="RU003512"/>
    </source>
</evidence>
<sequence>MKITRKFLTGVAMTAIAVLGLTSCAGENTPAPGGDGDPLKVYATTGYLADAVANIAPDAEVTTMVGPGGDPHTYQPSTKDIETIQNADVVFWNGLHLEAQMIDQLESLGDTQLAVGDQLPAELLLDWPETDDQGNALHDPHVWNSPEAWTLIVGYVADKLGEIDPDNAAEYTANAEAYIEEIDAVVAEAHELLGDGKIEPRILITGHDAFNYFGQTFDLEVHATDFVSTEAKLSAGELSELAQLIADNEVPVIFQDNQANPQAITSLKEAVRALGWQVEVSGEELFADSLGAEDPVNTYIGAFSHNARAVAEALGTAGQ</sequence>
<keyword evidence="3" id="KW-0479">Metal-binding</keyword>
<protein>
    <submittedName>
        <fullName evidence="7">Manganese/zinc/iron transport system substrate-binding protein</fullName>
    </submittedName>
</protein>
<dbReference type="PRINTS" id="PR00691">
    <property type="entry name" value="ADHESINB"/>
</dbReference>
<evidence type="ECO:0000256" key="6">
    <source>
        <dbReference type="SAM" id="SignalP"/>
    </source>
</evidence>
<comment type="caution">
    <text evidence="7">The sequence shown here is derived from an EMBL/GenBank/DDBJ whole genome shotgun (WGS) entry which is preliminary data.</text>
</comment>
<dbReference type="Pfam" id="PF01297">
    <property type="entry name" value="ZnuA"/>
    <property type="match status" value="1"/>
</dbReference>
<name>A0AAW8NFU8_PSEOX</name>